<dbReference type="InterPro" id="IPR029058">
    <property type="entry name" value="AB_hydrolase_fold"/>
</dbReference>
<accession>A0A7X9NZY5</accession>
<protein>
    <recommendedName>
        <fullName evidence="1">Secretion system C-terminal sorting domain-containing protein</fullName>
    </recommendedName>
</protein>
<evidence type="ECO:0000259" key="1">
    <source>
        <dbReference type="Pfam" id="PF18962"/>
    </source>
</evidence>
<dbReference type="RefSeq" id="WP_169654597.1">
    <property type="nucleotide sequence ID" value="NZ_JABANE010000004.1"/>
</dbReference>
<name>A0A7X9NZY5_9BACT</name>
<keyword evidence="3" id="KW-1185">Reference proteome</keyword>
<organism evidence="2 3">
    <name type="scientific">Flammeovirga aprica JL-4</name>
    <dbReference type="NCBI Taxonomy" id="694437"/>
    <lineage>
        <taxon>Bacteria</taxon>
        <taxon>Pseudomonadati</taxon>
        <taxon>Bacteroidota</taxon>
        <taxon>Cytophagia</taxon>
        <taxon>Cytophagales</taxon>
        <taxon>Flammeovirgaceae</taxon>
        <taxon>Flammeovirga</taxon>
    </lineage>
</organism>
<evidence type="ECO:0000313" key="2">
    <source>
        <dbReference type="EMBL" id="NME66785.1"/>
    </source>
</evidence>
<dbReference type="SUPFAM" id="SSF53474">
    <property type="entry name" value="alpha/beta-Hydrolases"/>
    <property type="match status" value="1"/>
</dbReference>
<gene>
    <name evidence="2" type="ORF">HHU12_02300</name>
</gene>
<dbReference type="Gene3D" id="3.40.50.1820">
    <property type="entry name" value="alpha/beta hydrolase"/>
    <property type="match status" value="1"/>
</dbReference>
<feature type="domain" description="Secretion system C-terminal sorting" evidence="1">
    <location>
        <begin position="808"/>
        <end position="898"/>
    </location>
</feature>
<evidence type="ECO:0000313" key="3">
    <source>
        <dbReference type="Proteomes" id="UP000576082"/>
    </source>
</evidence>
<dbReference type="Pfam" id="PF18962">
    <property type="entry name" value="Por_Secre_tail"/>
    <property type="match status" value="1"/>
</dbReference>
<dbReference type="Proteomes" id="UP000576082">
    <property type="component" value="Unassembled WGS sequence"/>
</dbReference>
<sequence length="902" mass="100869">MKYNKISSTAANNNYYLYQNEQLIDNYASHLNPFEEKYFFSAYLPQQNVYRGELKLQIKSDQFFSNHEGTLSSIEFDAGNGLGYQSITIGEIKKFSYSSTGSKTWKLRVRYHISGHIKTYETKGKTYVLGASCSNCRYTPSNVDLDTTITSKETFWFSEQPAQGRVRVYMDGTVLDKPLIVFGGFGFPGMEYGDRFVQTWANDTSLEGPLQIGVIPTTLNDDLFNNGYDIVFVDYIDAGDYIQNNALLAESVIEWVNDEKANAGSTEPNVVMGISMGGLVANYALRSMELDGVDHDTRLLMTMDSPHRGANIPLSLIALVQRGIEIYGDNIFHSLRPYQKMFFTNSARQMLINYVSAQSTTVTKDNSMHEAFMNDYHGRGRPQNCRVVALSNSGNNSLGNNWNGINPGDDLIDISASCRLTNAVTGNFGYYFLKYLGLFLNTKGSVSLNLKALSSQSEQITDFNINFKVKVLLVWEKTIYNQDIEYTSENGELPWDSAHGGLIGEGFGEVPNLNEEVDELDLGCININENLNNFYFIPQVSALNITPANNGKYTEAQLKKAYTVTNDLDEIPFDNIYTEPLGNQLHTRFTQAAGDFIWNEIDNVEESRDHAIFSSFVSNLQINSSDCISSNGSVSLSKTPPSNLKLHYKWEVIGVNSYTLSENNSPTNHISGVVDNNIIATIKCTISGPYNSNGTFNWEKVILKNVTSRPSSISVSNIPYSLCYDTHTGSDRVIVNGVDLSVENIVVKTYSGSARFGYYISGTSIYIYPYQQGFIYFDVETDNNTCGSNTAFVSIRVDQCGGGEIHFFPVPTSETLTITLQETESKNKLMVQQTTPSSNIESMDNIYTLVVINDEGENILVLNDIQVENGYELDVSSLKNGFYYLSLVNENRSLTKRFEVRK</sequence>
<reference evidence="2 3" key="1">
    <citation type="submission" date="2020-04" db="EMBL/GenBank/DDBJ databases">
        <title>Flammeovirga sp. SR4, a novel species isolated from seawater.</title>
        <authorList>
            <person name="Wang X."/>
        </authorList>
    </citation>
    <scope>NUCLEOTIDE SEQUENCE [LARGE SCALE GENOMIC DNA]</scope>
    <source>
        <strain evidence="2 3">ATCC 23126</strain>
    </source>
</reference>
<comment type="caution">
    <text evidence="2">The sequence shown here is derived from an EMBL/GenBank/DDBJ whole genome shotgun (WGS) entry which is preliminary data.</text>
</comment>
<proteinExistence type="predicted"/>
<dbReference type="InterPro" id="IPR026444">
    <property type="entry name" value="Secre_tail"/>
</dbReference>
<dbReference type="EMBL" id="JABANE010000004">
    <property type="protein sequence ID" value="NME66785.1"/>
    <property type="molecule type" value="Genomic_DNA"/>
</dbReference>
<dbReference type="AlphaFoldDB" id="A0A7X9NZY5"/>